<name>A0A8J2P7A5_9HEXA</name>
<evidence type="ECO:0000313" key="2">
    <source>
        <dbReference type="EMBL" id="CAG7817361.1"/>
    </source>
</evidence>
<evidence type="ECO:0000313" key="3">
    <source>
        <dbReference type="Proteomes" id="UP000708208"/>
    </source>
</evidence>
<keyword evidence="3" id="KW-1185">Reference proteome</keyword>
<proteinExistence type="predicted"/>
<dbReference type="EMBL" id="CAJVCH010392114">
    <property type="protein sequence ID" value="CAG7817361.1"/>
    <property type="molecule type" value="Genomic_DNA"/>
</dbReference>
<dbReference type="PANTHER" id="PTHR11188:SF176">
    <property type="entry name" value="ARRESTIN DOMAIN-CONTAINING PROTEIN 1"/>
    <property type="match status" value="1"/>
</dbReference>
<feature type="domain" description="Arrestin C-terminal-like" evidence="1">
    <location>
        <begin position="86"/>
        <end position="215"/>
    </location>
</feature>
<evidence type="ECO:0000259" key="1">
    <source>
        <dbReference type="SMART" id="SM01017"/>
    </source>
</evidence>
<dbReference type="Proteomes" id="UP000708208">
    <property type="component" value="Unassembled WGS sequence"/>
</dbReference>
<dbReference type="SMART" id="SM01017">
    <property type="entry name" value="Arrestin_C"/>
    <property type="match status" value="1"/>
</dbReference>
<sequence>ERGSHIYPFEIKLNGEQLPATFQSSYGRIQYKLVCYAISLRETYWHEVAAVEKILKTKGYLNLSLDPQLLKPLVITRKKEKSIFSRRPIIKVNLVLDQRGFLPGEQFDCQLTVENSAGEEITRIEIAFVQKIIYFNNKISKSTIALLDELDSHFDTCDGEIYWEFSINIPSNLMPTFSKDRKTVEILYFLQFAILGRGKSHLKGETSIVIGTTKALPEAVEILVPPPMSAERARRASTDSTWDAISIQTCSTLPPTYSEAASRRPSLESYNAEFYSSKCKSLR</sequence>
<protein>
    <recommendedName>
        <fullName evidence="1">Arrestin C-terminal-like domain-containing protein</fullName>
    </recommendedName>
</protein>
<feature type="non-terminal residue" evidence="2">
    <location>
        <position position="283"/>
    </location>
</feature>
<dbReference type="Pfam" id="PF02752">
    <property type="entry name" value="Arrestin_C"/>
    <property type="match status" value="1"/>
</dbReference>
<organism evidence="2 3">
    <name type="scientific">Allacma fusca</name>
    <dbReference type="NCBI Taxonomy" id="39272"/>
    <lineage>
        <taxon>Eukaryota</taxon>
        <taxon>Metazoa</taxon>
        <taxon>Ecdysozoa</taxon>
        <taxon>Arthropoda</taxon>
        <taxon>Hexapoda</taxon>
        <taxon>Collembola</taxon>
        <taxon>Symphypleona</taxon>
        <taxon>Sminthuridae</taxon>
        <taxon>Allacma</taxon>
    </lineage>
</organism>
<dbReference type="InterPro" id="IPR050357">
    <property type="entry name" value="Arrestin_domain-protein"/>
</dbReference>
<dbReference type="PANTHER" id="PTHR11188">
    <property type="entry name" value="ARRESTIN DOMAIN CONTAINING PROTEIN"/>
    <property type="match status" value="1"/>
</dbReference>
<reference evidence="2" key="1">
    <citation type="submission" date="2021-06" db="EMBL/GenBank/DDBJ databases">
        <authorList>
            <person name="Hodson N. C."/>
            <person name="Mongue J. A."/>
            <person name="Jaron S. K."/>
        </authorList>
    </citation>
    <scope>NUCLEOTIDE SEQUENCE</scope>
</reference>
<dbReference type="GO" id="GO:0005737">
    <property type="term" value="C:cytoplasm"/>
    <property type="evidence" value="ECO:0007669"/>
    <property type="project" value="TreeGrafter"/>
</dbReference>
<dbReference type="OrthoDB" id="2333384at2759"/>
<comment type="caution">
    <text evidence="2">The sequence shown here is derived from an EMBL/GenBank/DDBJ whole genome shotgun (WGS) entry which is preliminary data.</text>
</comment>
<gene>
    <name evidence="2" type="ORF">AFUS01_LOCUS27933</name>
</gene>
<dbReference type="GO" id="GO:0015031">
    <property type="term" value="P:protein transport"/>
    <property type="evidence" value="ECO:0007669"/>
    <property type="project" value="TreeGrafter"/>
</dbReference>
<accession>A0A8J2P7A5</accession>
<dbReference type="InterPro" id="IPR011022">
    <property type="entry name" value="Arrestin_C-like"/>
</dbReference>
<dbReference type="AlphaFoldDB" id="A0A8J2P7A5"/>